<protein>
    <submittedName>
        <fullName evidence="1">Uncharacterized protein</fullName>
    </submittedName>
</protein>
<gene>
    <name evidence="1" type="ORF">ABI_31500</name>
</gene>
<dbReference type="HOGENOM" id="CLU_3246581_0_0_5"/>
<organism evidence="1 2">
    <name type="scientific">Asticcacaulis biprosthecium C19</name>
    <dbReference type="NCBI Taxonomy" id="715226"/>
    <lineage>
        <taxon>Bacteria</taxon>
        <taxon>Pseudomonadati</taxon>
        <taxon>Pseudomonadota</taxon>
        <taxon>Alphaproteobacteria</taxon>
        <taxon>Caulobacterales</taxon>
        <taxon>Caulobacteraceae</taxon>
        <taxon>Asticcacaulis</taxon>
    </lineage>
</organism>
<name>F4QRL1_9CAUL</name>
<dbReference type="EMBL" id="GL883079">
    <property type="protein sequence ID" value="EGF90137.1"/>
    <property type="molecule type" value="Genomic_DNA"/>
</dbReference>
<dbReference type="AlphaFoldDB" id="F4QRL1"/>
<dbReference type="Proteomes" id="UP000006512">
    <property type="component" value="Unassembled WGS sequence"/>
</dbReference>
<accession>F4QRL1</accession>
<evidence type="ECO:0000313" key="2">
    <source>
        <dbReference type="Proteomes" id="UP000006512"/>
    </source>
</evidence>
<evidence type="ECO:0000313" key="1">
    <source>
        <dbReference type="EMBL" id="EGF90137.1"/>
    </source>
</evidence>
<sequence>MRQVGFDIEADAVEADPASQFDAKRCDFIFLVGALRRPRANF</sequence>
<reference evidence="2" key="1">
    <citation type="submission" date="2011-03" db="EMBL/GenBank/DDBJ databases">
        <title>Draft genome sequence of Brevundimonas diminuta.</title>
        <authorList>
            <person name="Brown P.J.B."/>
            <person name="Buechlein A."/>
            <person name="Hemmerich C."/>
            <person name="Brun Y.V."/>
        </authorList>
    </citation>
    <scope>NUCLEOTIDE SEQUENCE [LARGE SCALE GENOMIC DNA]</scope>
    <source>
        <strain evidence="2">C19</strain>
    </source>
</reference>
<keyword evidence="2" id="KW-1185">Reference proteome</keyword>
<proteinExistence type="predicted"/>